<evidence type="ECO:0000259" key="1">
    <source>
        <dbReference type="Pfam" id="PF00891"/>
    </source>
</evidence>
<dbReference type="GO" id="GO:0032259">
    <property type="term" value="P:methylation"/>
    <property type="evidence" value="ECO:0007669"/>
    <property type="project" value="UniProtKB-KW"/>
</dbReference>
<comment type="caution">
    <text evidence="2">The sequence shown here is derived from an EMBL/GenBank/DDBJ whole genome shotgun (WGS) entry which is preliminary data.</text>
</comment>
<dbReference type="AlphaFoldDB" id="A0A841J7G6"/>
<evidence type="ECO:0000313" key="3">
    <source>
        <dbReference type="Proteomes" id="UP000548326"/>
    </source>
</evidence>
<dbReference type="RefSeq" id="WP_183585298.1">
    <property type="nucleotide sequence ID" value="NZ_JACHCA010000001.1"/>
</dbReference>
<dbReference type="InterPro" id="IPR029063">
    <property type="entry name" value="SAM-dependent_MTases_sf"/>
</dbReference>
<protein>
    <submittedName>
        <fullName evidence="2">Trans-aconitate methyltransferase</fullName>
    </submittedName>
</protein>
<dbReference type="InterPro" id="IPR001077">
    <property type="entry name" value="COMT_C"/>
</dbReference>
<sequence>MSISPDSAAVFGYHRYMIALHGNRSPAALGWRDTESQIIRFDALAHMADLNSHSLLDAGCGHGDLRSYLHELYPDIVYYGMEQIPELYDEATRRFQDWEATAFIRGDFMTDEMPVADYVMASGSLNYYNTDPDFIFKAITRLYEHCRRGLGFNLLSHIIPNGLLAAYDPDVIMDHCRQLCQHVVLKNDYSNEDFTVFMYR</sequence>
<accession>A0A841J7G6</accession>
<gene>
    <name evidence="2" type="ORF">HDF22_000403</name>
</gene>
<keyword evidence="2" id="KW-0489">Methyltransferase</keyword>
<organism evidence="2 3">
    <name type="scientific">Mucilaginibacter lappiensis</name>
    <dbReference type="NCBI Taxonomy" id="354630"/>
    <lineage>
        <taxon>Bacteria</taxon>
        <taxon>Pseudomonadati</taxon>
        <taxon>Bacteroidota</taxon>
        <taxon>Sphingobacteriia</taxon>
        <taxon>Sphingobacteriales</taxon>
        <taxon>Sphingobacteriaceae</taxon>
        <taxon>Mucilaginibacter</taxon>
    </lineage>
</organism>
<dbReference type="Proteomes" id="UP000548326">
    <property type="component" value="Unassembled WGS sequence"/>
</dbReference>
<keyword evidence="2" id="KW-0808">Transferase</keyword>
<dbReference type="EMBL" id="JACHCA010000001">
    <property type="protein sequence ID" value="MBB6126302.1"/>
    <property type="molecule type" value="Genomic_DNA"/>
</dbReference>
<feature type="domain" description="O-methyltransferase C-terminal" evidence="1">
    <location>
        <begin position="35"/>
        <end position="149"/>
    </location>
</feature>
<dbReference type="SUPFAM" id="SSF53335">
    <property type="entry name" value="S-adenosyl-L-methionine-dependent methyltransferases"/>
    <property type="match status" value="1"/>
</dbReference>
<dbReference type="Gene3D" id="3.40.50.150">
    <property type="entry name" value="Vaccinia Virus protein VP39"/>
    <property type="match status" value="1"/>
</dbReference>
<evidence type="ECO:0000313" key="2">
    <source>
        <dbReference type="EMBL" id="MBB6126302.1"/>
    </source>
</evidence>
<name>A0A841J7G6_9SPHI</name>
<dbReference type="Pfam" id="PF00891">
    <property type="entry name" value="Methyltransf_2"/>
    <property type="match status" value="1"/>
</dbReference>
<dbReference type="GO" id="GO:0008171">
    <property type="term" value="F:O-methyltransferase activity"/>
    <property type="evidence" value="ECO:0007669"/>
    <property type="project" value="InterPro"/>
</dbReference>
<reference evidence="2 3" key="1">
    <citation type="submission" date="2020-08" db="EMBL/GenBank/DDBJ databases">
        <title>Genomic Encyclopedia of Type Strains, Phase IV (KMG-V): Genome sequencing to study the core and pangenomes of soil and plant-associated prokaryotes.</title>
        <authorList>
            <person name="Whitman W."/>
        </authorList>
    </citation>
    <scope>NUCLEOTIDE SEQUENCE [LARGE SCALE GENOMIC DNA]</scope>
    <source>
        <strain evidence="2 3">MP601</strain>
    </source>
</reference>
<proteinExistence type="predicted"/>